<keyword evidence="3" id="KW-1003">Cell membrane</keyword>
<keyword evidence="4 8" id="KW-0812">Transmembrane</keyword>
<evidence type="ECO:0000313" key="10">
    <source>
        <dbReference type="Proteomes" id="UP000799437"/>
    </source>
</evidence>
<dbReference type="Proteomes" id="UP000799437">
    <property type="component" value="Unassembled WGS sequence"/>
</dbReference>
<accession>A0A6A6WEE2</accession>
<gene>
    <name evidence="9" type="ORF">EJ05DRAFT_497476</name>
</gene>
<dbReference type="EMBL" id="ML996567">
    <property type="protein sequence ID" value="KAF2760905.1"/>
    <property type="molecule type" value="Genomic_DNA"/>
</dbReference>
<keyword evidence="2" id="KW-0813">Transport</keyword>
<dbReference type="GO" id="GO:0005886">
    <property type="term" value="C:plasma membrane"/>
    <property type="evidence" value="ECO:0007669"/>
    <property type="project" value="UniProtKB-SubCell"/>
</dbReference>
<feature type="transmembrane region" description="Helical" evidence="8">
    <location>
        <begin position="65"/>
        <end position="81"/>
    </location>
</feature>
<dbReference type="InterPro" id="IPR044669">
    <property type="entry name" value="YneE/VCCN1/2-like"/>
</dbReference>
<keyword evidence="5 8" id="KW-1133">Transmembrane helix</keyword>
<reference evidence="9" key="1">
    <citation type="journal article" date="2020" name="Stud. Mycol.">
        <title>101 Dothideomycetes genomes: a test case for predicting lifestyles and emergence of pathogens.</title>
        <authorList>
            <person name="Haridas S."/>
            <person name="Albert R."/>
            <person name="Binder M."/>
            <person name="Bloem J."/>
            <person name="Labutti K."/>
            <person name="Salamov A."/>
            <person name="Andreopoulos B."/>
            <person name="Baker S."/>
            <person name="Barry K."/>
            <person name="Bills G."/>
            <person name="Bluhm B."/>
            <person name="Cannon C."/>
            <person name="Castanera R."/>
            <person name="Culley D."/>
            <person name="Daum C."/>
            <person name="Ezra D."/>
            <person name="Gonzalez J."/>
            <person name="Henrissat B."/>
            <person name="Kuo A."/>
            <person name="Liang C."/>
            <person name="Lipzen A."/>
            <person name="Lutzoni F."/>
            <person name="Magnuson J."/>
            <person name="Mondo S."/>
            <person name="Nolan M."/>
            <person name="Ohm R."/>
            <person name="Pangilinan J."/>
            <person name="Park H.-J."/>
            <person name="Ramirez L."/>
            <person name="Alfaro M."/>
            <person name="Sun H."/>
            <person name="Tritt A."/>
            <person name="Yoshinaga Y."/>
            <person name="Zwiers L.-H."/>
            <person name="Turgeon B."/>
            <person name="Goodwin S."/>
            <person name="Spatafora J."/>
            <person name="Crous P."/>
            <person name="Grigoriev I."/>
        </authorList>
    </citation>
    <scope>NUCLEOTIDE SEQUENCE</scope>
    <source>
        <strain evidence="9">CBS 121739</strain>
    </source>
</reference>
<evidence type="ECO:0000256" key="5">
    <source>
        <dbReference type="ARBA" id="ARBA00022989"/>
    </source>
</evidence>
<organism evidence="9 10">
    <name type="scientific">Pseudovirgaria hyperparasitica</name>
    <dbReference type="NCBI Taxonomy" id="470096"/>
    <lineage>
        <taxon>Eukaryota</taxon>
        <taxon>Fungi</taxon>
        <taxon>Dikarya</taxon>
        <taxon>Ascomycota</taxon>
        <taxon>Pezizomycotina</taxon>
        <taxon>Dothideomycetes</taxon>
        <taxon>Dothideomycetes incertae sedis</taxon>
        <taxon>Acrospermales</taxon>
        <taxon>Acrospermaceae</taxon>
        <taxon>Pseudovirgaria</taxon>
    </lineage>
</organism>
<comment type="subcellular location">
    <subcellularLocation>
        <location evidence="1">Cell membrane</location>
        <topology evidence="1">Multi-pass membrane protein</topology>
    </subcellularLocation>
</comment>
<dbReference type="OrthoDB" id="1368at2759"/>
<protein>
    <submittedName>
        <fullName evidence="9">UPF0187-domain-containing protein</fullName>
    </submittedName>
</protein>
<dbReference type="GeneID" id="54487593"/>
<dbReference type="Pfam" id="PF25539">
    <property type="entry name" value="Bestrophin_2"/>
    <property type="match status" value="1"/>
</dbReference>
<dbReference type="PANTHER" id="PTHR33281:SF19">
    <property type="entry name" value="VOLTAGE-DEPENDENT ANION CHANNEL-FORMING PROTEIN YNEE"/>
    <property type="match status" value="1"/>
</dbReference>
<dbReference type="AlphaFoldDB" id="A0A6A6WEE2"/>
<evidence type="ECO:0000256" key="3">
    <source>
        <dbReference type="ARBA" id="ARBA00022475"/>
    </source>
</evidence>
<evidence type="ECO:0000256" key="4">
    <source>
        <dbReference type="ARBA" id="ARBA00022692"/>
    </source>
</evidence>
<evidence type="ECO:0000313" key="9">
    <source>
        <dbReference type="EMBL" id="KAF2760905.1"/>
    </source>
</evidence>
<dbReference type="GO" id="GO:0005254">
    <property type="term" value="F:chloride channel activity"/>
    <property type="evidence" value="ECO:0007669"/>
    <property type="project" value="InterPro"/>
</dbReference>
<dbReference type="RefSeq" id="XP_033603356.1">
    <property type="nucleotide sequence ID" value="XM_033746539.1"/>
</dbReference>
<keyword evidence="10" id="KW-1185">Reference proteome</keyword>
<evidence type="ECO:0000256" key="8">
    <source>
        <dbReference type="SAM" id="Phobius"/>
    </source>
</evidence>
<sequence>MLHKKTEGGYVNGPLDTQKHSKWPLFLRLRGSVLPKMILPLLFVGVWAAAVTCICFYRVDISCDSLLLTVLGFVVGLGLSFRSSSAYERYTEGRRCWSDLRLASQNMSRLIWLHVGEDAENIENGKKHLLEKLTALNLIISFAVALKHKLRYEPGINSDEEYAGLFQWMDTFIGPPKDLSTTAKKPTWKHYGELIGLPFAIDNPRKLIKQMESQQSIGNLPLEILTYLSTFVDHVMSKSEGRLAAVYQAPLVSGIMTMNECLVSAERVLDTPLPTAYNIAISQITWVYILVLPIQMWGPLGWITIPGTIFAAYIILGLAAIGREIENPFGSDANDLDLDGFCFTIAKDIEMMTAAPAPDVQQFTTDPKNLVLFPQTYSVKYIMDTYGKADIRNALRDKAGASLARKRSSQFCRQDGSEVPTHNTAFGFSQV</sequence>
<evidence type="ECO:0000256" key="1">
    <source>
        <dbReference type="ARBA" id="ARBA00004651"/>
    </source>
</evidence>
<dbReference type="PANTHER" id="PTHR33281">
    <property type="entry name" value="UPF0187 PROTEIN YNEE"/>
    <property type="match status" value="1"/>
</dbReference>
<name>A0A6A6WEE2_9PEZI</name>
<evidence type="ECO:0000256" key="6">
    <source>
        <dbReference type="ARBA" id="ARBA00023065"/>
    </source>
</evidence>
<evidence type="ECO:0000256" key="2">
    <source>
        <dbReference type="ARBA" id="ARBA00022448"/>
    </source>
</evidence>
<feature type="transmembrane region" description="Helical" evidence="8">
    <location>
        <begin position="38"/>
        <end position="59"/>
    </location>
</feature>
<evidence type="ECO:0000256" key="7">
    <source>
        <dbReference type="ARBA" id="ARBA00023136"/>
    </source>
</evidence>
<keyword evidence="7 8" id="KW-0472">Membrane</keyword>
<keyword evidence="6" id="KW-0406">Ion transport</keyword>
<proteinExistence type="predicted"/>
<feature type="transmembrane region" description="Helical" evidence="8">
    <location>
        <begin position="300"/>
        <end position="321"/>
    </location>
</feature>